<evidence type="ECO:0000259" key="8">
    <source>
        <dbReference type="PROSITE" id="PS50850"/>
    </source>
</evidence>
<feature type="domain" description="Major facilitator superfamily (MFS) profile" evidence="8">
    <location>
        <begin position="239"/>
        <end position="428"/>
    </location>
</feature>
<proteinExistence type="predicted"/>
<dbReference type="SUPFAM" id="SSF103473">
    <property type="entry name" value="MFS general substrate transporter"/>
    <property type="match status" value="1"/>
</dbReference>
<dbReference type="Pfam" id="PF07690">
    <property type="entry name" value="MFS_1"/>
    <property type="match status" value="1"/>
</dbReference>
<feature type="transmembrane region" description="Helical" evidence="7">
    <location>
        <begin position="243"/>
        <end position="265"/>
    </location>
</feature>
<evidence type="ECO:0000313" key="9">
    <source>
        <dbReference type="EMBL" id="ELZ04943.1"/>
    </source>
</evidence>
<dbReference type="CDD" id="cd06173">
    <property type="entry name" value="MFS_MefA_like"/>
    <property type="match status" value="1"/>
</dbReference>
<evidence type="ECO:0000256" key="5">
    <source>
        <dbReference type="ARBA" id="ARBA00023136"/>
    </source>
</evidence>
<evidence type="ECO:0000256" key="4">
    <source>
        <dbReference type="ARBA" id="ARBA00022989"/>
    </source>
</evidence>
<reference evidence="9 10" key="1">
    <citation type="journal article" date="2014" name="PLoS Genet.">
        <title>Phylogenetically driven sequencing of extremely halophilic archaea reveals strategies for static and dynamic osmo-response.</title>
        <authorList>
            <person name="Becker E.A."/>
            <person name="Seitzer P.M."/>
            <person name="Tritt A."/>
            <person name="Larsen D."/>
            <person name="Krusor M."/>
            <person name="Yao A.I."/>
            <person name="Wu D."/>
            <person name="Madern D."/>
            <person name="Eisen J.A."/>
            <person name="Darling A.E."/>
            <person name="Facciotti M.T."/>
        </authorList>
    </citation>
    <scope>NUCLEOTIDE SEQUENCE [LARGE SCALE GENOMIC DNA]</scope>
    <source>
        <strain evidence="9 10">DSM 12278</strain>
    </source>
</reference>
<feature type="region of interest" description="Disordered" evidence="6">
    <location>
        <begin position="195"/>
        <end position="218"/>
    </location>
</feature>
<evidence type="ECO:0000256" key="1">
    <source>
        <dbReference type="ARBA" id="ARBA00004651"/>
    </source>
</evidence>
<feature type="transmembrane region" description="Helical" evidence="7">
    <location>
        <begin position="271"/>
        <end position="291"/>
    </location>
</feature>
<feature type="transmembrane region" description="Helical" evidence="7">
    <location>
        <begin position="83"/>
        <end position="104"/>
    </location>
</feature>
<dbReference type="EMBL" id="AOIO01000010">
    <property type="protein sequence ID" value="ELZ04943.1"/>
    <property type="molecule type" value="Genomic_DNA"/>
</dbReference>
<dbReference type="Gene3D" id="1.20.1250.20">
    <property type="entry name" value="MFS general substrate transporter like domains"/>
    <property type="match status" value="1"/>
</dbReference>
<comment type="subcellular location">
    <subcellularLocation>
        <location evidence="1">Cell membrane</location>
        <topology evidence="1">Multi-pass membrane protein</topology>
    </subcellularLocation>
</comment>
<name>M0B3X5_NATA1</name>
<feature type="transmembrane region" description="Helical" evidence="7">
    <location>
        <begin position="150"/>
        <end position="171"/>
    </location>
</feature>
<keyword evidence="3 7" id="KW-0812">Transmembrane</keyword>
<dbReference type="AlphaFoldDB" id="M0B3X5"/>
<evidence type="ECO:0000256" key="6">
    <source>
        <dbReference type="SAM" id="MobiDB-lite"/>
    </source>
</evidence>
<dbReference type="PANTHER" id="PTHR23513">
    <property type="entry name" value="INTEGRAL MEMBRANE EFFLUX PROTEIN-RELATED"/>
    <property type="match status" value="1"/>
</dbReference>
<dbReference type="PATRIC" id="fig|29540.5.peg.670"/>
<gene>
    <name evidence="9" type="ORF">C481_03282</name>
</gene>
<dbReference type="InterPro" id="IPR011701">
    <property type="entry name" value="MFS"/>
</dbReference>
<dbReference type="PROSITE" id="PS50850">
    <property type="entry name" value="MFS"/>
    <property type="match status" value="1"/>
</dbReference>
<feature type="transmembrane region" description="Helical" evidence="7">
    <location>
        <begin position="329"/>
        <end position="349"/>
    </location>
</feature>
<feature type="transmembrane region" description="Helical" evidence="7">
    <location>
        <begin position="12"/>
        <end position="36"/>
    </location>
</feature>
<protein>
    <recommendedName>
        <fullName evidence="8">Major facilitator superfamily (MFS) profile domain-containing protein</fullName>
    </recommendedName>
</protein>
<dbReference type="InterPro" id="IPR020846">
    <property type="entry name" value="MFS_dom"/>
</dbReference>
<keyword evidence="5 7" id="KW-0472">Membrane</keyword>
<feature type="transmembrane region" description="Helical" evidence="7">
    <location>
        <begin position="361"/>
        <end position="385"/>
    </location>
</feature>
<evidence type="ECO:0000256" key="7">
    <source>
        <dbReference type="SAM" id="Phobius"/>
    </source>
</evidence>
<dbReference type="PANTHER" id="PTHR23513:SF6">
    <property type="entry name" value="MAJOR FACILITATOR SUPERFAMILY ASSOCIATED DOMAIN-CONTAINING PROTEIN"/>
    <property type="match status" value="1"/>
</dbReference>
<evidence type="ECO:0000256" key="2">
    <source>
        <dbReference type="ARBA" id="ARBA00022475"/>
    </source>
</evidence>
<evidence type="ECO:0000256" key="3">
    <source>
        <dbReference type="ARBA" id="ARBA00022692"/>
    </source>
</evidence>
<evidence type="ECO:0000313" key="10">
    <source>
        <dbReference type="Proteomes" id="UP000011554"/>
    </source>
</evidence>
<keyword evidence="4 7" id="KW-1133">Transmembrane helix</keyword>
<comment type="caution">
    <text evidence="9">The sequence shown here is derived from an EMBL/GenBank/DDBJ whole genome shotgun (WGS) entry which is preliminary data.</text>
</comment>
<dbReference type="OrthoDB" id="313372at2157"/>
<keyword evidence="10" id="KW-1185">Reference proteome</keyword>
<feature type="transmembrane region" description="Helical" evidence="7">
    <location>
        <begin position="391"/>
        <end position="410"/>
    </location>
</feature>
<keyword evidence="2" id="KW-1003">Cell membrane</keyword>
<dbReference type="InterPro" id="IPR036259">
    <property type="entry name" value="MFS_trans_sf"/>
</dbReference>
<dbReference type="RefSeq" id="WP_006107499.1">
    <property type="nucleotide sequence ID" value="NZ_AOIO01000010.1"/>
</dbReference>
<feature type="transmembrane region" description="Helical" evidence="7">
    <location>
        <begin position="42"/>
        <end position="62"/>
    </location>
</feature>
<organism evidence="9 10">
    <name type="scientific">Natrialba asiatica (strain ATCC 700177 / DSM 12278 / JCM 9576 / FERM P-10747 / NBRC 102637 / 172P1)</name>
    <dbReference type="NCBI Taxonomy" id="29540"/>
    <lineage>
        <taxon>Archaea</taxon>
        <taxon>Methanobacteriati</taxon>
        <taxon>Methanobacteriota</taxon>
        <taxon>Stenosarchaea group</taxon>
        <taxon>Halobacteria</taxon>
        <taxon>Halobacteriales</taxon>
        <taxon>Natrialbaceae</taxon>
        <taxon>Natrialba</taxon>
    </lineage>
</organism>
<dbReference type="STRING" id="29540.C481_03282"/>
<dbReference type="eggNOG" id="arCOG00135">
    <property type="taxonomic scope" value="Archaea"/>
</dbReference>
<sequence length="428" mass="43560">MRELLRNGSFMRLFCGRLVTNAGDSLYYIAAMWLVYQLTGSAAFTGVAGFLTTAPSAIQFLFGPLVDRTPLRRVLVGTQLAQGILVLVIPIAAALDALSVWVVLTVMPLLSLLNQPVYPAESAALPRIVEREELVEGNSLFALAYQGADAAFNAVGGLLVAALGAVTLFLVNSLTFGIATLLFATLSIPAAGTDNDETKQTATASETAADGGRPTAANDSPASYLADLQEGIEFLRGTIVAKLLVGAAVVNFSIGGVMAVLPAYADVLGGASAYGLLTAAIGTGMLIGALVGSAVRRFPFGRVVALGMAGSAMLWVGAVAVNWLPASALLFALALVPAGVTNVLVISLVQALVPDGLLGRVTAVLGSASAAMTPVGALVGGAVAGATSATLVLWAAGASFALLALYVFAVPSLRRLPEISEVSTLTAK</sequence>
<dbReference type="GO" id="GO:0022857">
    <property type="term" value="F:transmembrane transporter activity"/>
    <property type="evidence" value="ECO:0007669"/>
    <property type="project" value="InterPro"/>
</dbReference>
<feature type="transmembrane region" description="Helical" evidence="7">
    <location>
        <begin position="303"/>
        <end position="323"/>
    </location>
</feature>
<dbReference type="GO" id="GO:0005886">
    <property type="term" value="C:plasma membrane"/>
    <property type="evidence" value="ECO:0007669"/>
    <property type="project" value="UniProtKB-SubCell"/>
</dbReference>
<accession>M0B3X5</accession>
<dbReference type="Proteomes" id="UP000011554">
    <property type="component" value="Unassembled WGS sequence"/>
</dbReference>